<keyword evidence="6 12" id="KW-0808">Transferase</keyword>
<dbReference type="InterPro" id="IPR038013">
    <property type="entry name" value="ALG11"/>
</dbReference>
<evidence type="ECO:0000256" key="13">
    <source>
        <dbReference type="SAM" id="MobiDB-lite"/>
    </source>
</evidence>
<proteinExistence type="inferred from homology"/>
<dbReference type="CDD" id="cd03806">
    <property type="entry name" value="GT4_ALG11-like"/>
    <property type="match status" value="1"/>
</dbReference>
<dbReference type="Pfam" id="PF15924">
    <property type="entry name" value="ALG11_N"/>
    <property type="match status" value="1"/>
</dbReference>
<evidence type="ECO:0000256" key="1">
    <source>
        <dbReference type="ARBA" id="ARBA00004389"/>
    </source>
</evidence>
<dbReference type="Proteomes" id="UP001214603">
    <property type="component" value="Chromosome 2"/>
</dbReference>
<name>A0AAF0DZM8_9BASI</name>
<evidence type="ECO:0000313" key="17">
    <source>
        <dbReference type="Proteomes" id="UP001214603"/>
    </source>
</evidence>
<evidence type="ECO:0000256" key="9">
    <source>
        <dbReference type="ARBA" id="ARBA00022989"/>
    </source>
</evidence>
<evidence type="ECO:0000256" key="4">
    <source>
        <dbReference type="ARBA" id="ARBA00022018"/>
    </source>
</evidence>
<accession>A0AAF0DZM8</accession>
<reference evidence="16" key="1">
    <citation type="submission" date="2023-03" db="EMBL/GenBank/DDBJ databases">
        <title>Mating type loci evolution in Malassezia.</title>
        <authorList>
            <person name="Coelho M.A."/>
        </authorList>
    </citation>
    <scope>NUCLEOTIDE SEQUENCE</scope>
    <source>
        <strain evidence="16">CBS 7876</strain>
    </source>
</reference>
<dbReference type="Pfam" id="PF00534">
    <property type="entry name" value="Glycos_transf_1"/>
    <property type="match status" value="1"/>
</dbReference>
<comment type="similarity">
    <text evidence="12">Belongs to the glycosyltransferase group 1 family. Glycosyltransferase 4 subfamily.</text>
</comment>
<dbReference type="AlphaFoldDB" id="A0AAF0DZM8"/>
<evidence type="ECO:0000256" key="6">
    <source>
        <dbReference type="ARBA" id="ARBA00022679"/>
    </source>
</evidence>
<dbReference type="InterPro" id="IPR031814">
    <property type="entry name" value="ALG11_N"/>
</dbReference>
<evidence type="ECO:0000259" key="14">
    <source>
        <dbReference type="Pfam" id="PF00534"/>
    </source>
</evidence>
<keyword evidence="10 12" id="KW-0472">Membrane</keyword>
<evidence type="ECO:0000256" key="11">
    <source>
        <dbReference type="ARBA" id="ARBA00045065"/>
    </source>
</evidence>
<dbReference type="PANTHER" id="PTHR45919">
    <property type="entry name" value="GDP-MAN:MAN(3)GLCNAC(2)-PP-DOL ALPHA-1,2-MANNOSYLTRANSFERASE"/>
    <property type="match status" value="1"/>
</dbReference>
<organism evidence="16 17">
    <name type="scientific">Malassezia obtusa</name>
    <dbReference type="NCBI Taxonomy" id="76774"/>
    <lineage>
        <taxon>Eukaryota</taxon>
        <taxon>Fungi</taxon>
        <taxon>Dikarya</taxon>
        <taxon>Basidiomycota</taxon>
        <taxon>Ustilaginomycotina</taxon>
        <taxon>Malasseziomycetes</taxon>
        <taxon>Malasseziales</taxon>
        <taxon>Malasseziaceae</taxon>
        <taxon>Malassezia</taxon>
    </lineage>
</organism>
<evidence type="ECO:0000256" key="5">
    <source>
        <dbReference type="ARBA" id="ARBA00022676"/>
    </source>
</evidence>
<dbReference type="EC" id="2.4.1.131" evidence="3 12"/>
<keyword evidence="8 12" id="KW-0256">Endoplasmic reticulum</keyword>
<dbReference type="Gene3D" id="3.40.50.2000">
    <property type="entry name" value="Glycogen Phosphorylase B"/>
    <property type="match status" value="1"/>
</dbReference>
<feature type="region of interest" description="Disordered" evidence="13">
    <location>
        <begin position="511"/>
        <end position="546"/>
    </location>
</feature>
<protein>
    <recommendedName>
        <fullName evidence="4 12">GDP-Man:Man(3)GlcNAc(2)-PP-Dol alpha-1,2-mannosyltransferase</fullName>
        <ecNumber evidence="3 12">2.4.1.131</ecNumber>
    </recommendedName>
</protein>
<comment type="function">
    <text evidence="12">GDP-Man:Man(3)GlcNAc(2)-PP-Dol alpha-1,2-mannosyltransferase that operates in the biosynthetic pathway of dolichol-linked oligosaccharides, the glycan precursors employed in protein asparagine (N)-glycosylation. The assembly of dolichol-linked oligosaccharides begins on the cytosolic side of the endoplasmic reticulum membrane and finishes in its lumen. The sequential addition of sugars to dolichol pyrophosphate produces dolichol-linked oligosaccharides containing fourteen sugars, including two GlcNAcs, nine mannoses and three glucoses. Once assembled, the oligosaccharide is transferred from the lipid to nascent proteins by oligosaccharyltransferases. Catalyzes, on the cytoplasmic face of the endoplasmic reticulum, the addition of the fourth and fifth mannose residues to the dolichol-linked oligosaccharide chain, to produce Man(5)GlcNAc(2)-PP-dolichol core oligosaccharide.</text>
</comment>
<dbReference type="EMBL" id="CP119935">
    <property type="protein sequence ID" value="WFD02490.1"/>
    <property type="molecule type" value="Genomic_DNA"/>
</dbReference>
<dbReference type="InterPro" id="IPR001296">
    <property type="entry name" value="Glyco_trans_1"/>
</dbReference>
<keyword evidence="5 12" id="KW-0328">Glycosyltransferase</keyword>
<feature type="domain" description="ALG11 mannosyltransferase N-terminal" evidence="15">
    <location>
        <begin position="63"/>
        <end position="267"/>
    </location>
</feature>
<dbReference type="GO" id="GO:0004377">
    <property type="term" value="F:GDP-Man:Man(3)GlcNAc(2)-PP-Dol alpha-1,2-mannosyltransferase activity"/>
    <property type="evidence" value="ECO:0007669"/>
    <property type="project" value="UniProtKB-UniRule"/>
</dbReference>
<comment type="pathway">
    <text evidence="2 12">Protein modification; protein glycosylation.</text>
</comment>
<dbReference type="GO" id="GO:0006487">
    <property type="term" value="P:protein N-linked glycosylation"/>
    <property type="evidence" value="ECO:0007669"/>
    <property type="project" value="TreeGrafter"/>
</dbReference>
<evidence type="ECO:0000256" key="12">
    <source>
        <dbReference type="RuleBase" id="RU367051"/>
    </source>
</evidence>
<evidence type="ECO:0000256" key="8">
    <source>
        <dbReference type="ARBA" id="ARBA00022824"/>
    </source>
</evidence>
<dbReference type="PANTHER" id="PTHR45919:SF1">
    <property type="entry name" value="GDP-MAN:MAN(3)GLCNAC(2)-PP-DOL ALPHA-1,2-MANNOSYLTRANSFERASE"/>
    <property type="match status" value="1"/>
</dbReference>
<keyword evidence="17" id="KW-1185">Reference proteome</keyword>
<comment type="subcellular location">
    <subcellularLocation>
        <location evidence="1">Endoplasmic reticulum membrane</location>
        <topology evidence="1">Single-pass membrane protein</topology>
    </subcellularLocation>
</comment>
<dbReference type="SUPFAM" id="SSF53756">
    <property type="entry name" value="UDP-Glycosyltransferase/glycogen phosphorylase"/>
    <property type="match status" value="1"/>
</dbReference>
<dbReference type="GO" id="GO:0005789">
    <property type="term" value="C:endoplasmic reticulum membrane"/>
    <property type="evidence" value="ECO:0007669"/>
    <property type="project" value="UniProtKB-SubCell"/>
</dbReference>
<evidence type="ECO:0000256" key="2">
    <source>
        <dbReference type="ARBA" id="ARBA00004922"/>
    </source>
</evidence>
<keyword evidence="9 12" id="KW-1133">Transmembrane helix</keyword>
<gene>
    <name evidence="16" type="primary">ALG11</name>
    <name evidence="16" type="ORF">MOBT1_001173</name>
</gene>
<sequence length="546" mass="61597">MAWKDWLPQPTEDEWHTMKYLFIGFITVCYYMSIFAWRAALRDTNVQKRARILRDLGVRESRPYINAGGGGERVLFEAIRVHQQDPNVICVVYTGDIQPLPNGVTKEEILVKVKERFGISLRPEAIAFLPLQNRYLVEGSYWRFFTLLGQAFGANRLGYAALSELVPDVFIDTMGYAFALSAAKKFSKRIRVGAYVHYPTISTDMLQRVRSRKAGHTNPSWVAGSFPLSCVKLVYYHLFAAAYGHALRQADVIVVNGTWTRNHIASLVQCRIWRPWNVHVPTVDIVYPPCNTEKFAKLPLQNRQARQIVSLAQFRPEKEHALQLRMVHQLLKQHSELKTSRGPNRGLKLVLIGGCRDAEDEKRVEELKSLAKELIIENHVEWCINAPLETVIKKLGSSSVGLSAMVDEHFGINVVEYMASGLLTLSHASAGPMLDIAVPVNGEPTGLHAKDLDEFVSQAYKLLSMSEAEALPMRERARKHVQNTFSDQNFEQAWRSRLWDKLVPPSLLQRNEEIKKGTPLEGAGPKPTTGAPAALTEAELAHKKDL</sequence>
<evidence type="ECO:0000256" key="3">
    <source>
        <dbReference type="ARBA" id="ARBA00012645"/>
    </source>
</evidence>
<evidence type="ECO:0000259" key="15">
    <source>
        <dbReference type="Pfam" id="PF15924"/>
    </source>
</evidence>
<keyword evidence="7 12" id="KW-0812">Transmembrane</keyword>
<feature type="compositionally biased region" description="Low complexity" evidence="13">
    <location>
        <begin position="522"/>
        <end position="536"/>
    </location>
</feature>
<evidence type="ECO:0000256" key="7">
    <source>
        <dbReference type="ARBA" id="ARBA00022692"/>
    </source>
</evidence>
<evidence type="ECO:0000256" key="10">
    <source>
        <dbReference type="ARBA" id="ARBA00023136"/>
    </source>
</evidence>
<comment type="catalytic activity">
    <reaction evidence="11 12">
        <text>an alpha-D-Man-(1-&gt;3)-[alpha-D-Man-(1-&gt;6)]-beta-D-Man-(1-&gt;4)-beta-D-GlcNAc-(1-&gt;4)-alpha-D-GlcNAc-diphospho-di-trans,poly-cis-dolichol + 2 GDP-alpha-D-mannose = an alpha-D-Man-(1-&gt;2)-alpha-D-Man-(1-&gt;2)-alpha-D-Man-(1-&gt;3)-[alpha-D-Man-(1-&gt;6)]-beta-D-Man-(1-&gt;4)-beta-D-GlcNAc-(1-&gt;4)-alpha-D-GlcNAc-diphospho-di-trans,poly-cis-dolichol + 2 GDP + 2 H(+)</text>
        <dbReference type="Rhea" id="RHEA:29523"/>
        <dbReference type="Rhea" id="RHEA-COMP:19515"/>
        <dbReference type="Rhea" id="RHEA-COMP:19516"/>
        <dbReference type="ChEBI" id="CHEBI:15378"/>
        <dbReference type="ChEBI" id="CHEBI:57527"/>
        <dbReference type="ChEBI" id="CHEBI:58189"/>
        <dbReference type="ChEBI" id="CHEBI:132511"/>
        <dbReference type="ChEBI" id="CHEBI:132515"/>
        <dbReference type="EC" id="2.4.1.131"/>
    </reaction>
    <physiologicalReaction direction="left-to-right" evidence="11 12">
        <dbReference type="Rhea" id="RHEA:29524"/>
    </physiologicalReaction>
</comment>
<evidence type="ECO:0000313" key="16">
    <source>
        <dbReference type="EMBL" id="WFD02490.1"/>
    </source>
</evidence>
<feature type="domain" description="Glycosyl transferase family 1" evidence="14">
    <location>
        <begin position="302"/>
        <end position="479"/>
    </location>
</feature>
<feature type="transmembrane region" description="Helical" evidence="12">
    <location>
        <begin position="20"/>
        <end position="41"/>
    </location>
</feature>